<proteinExistence type="predicted"/>
<gene>
    <name evidence="3" type="ORF">GCM10023175_12290</name>
</gene>
<evidence type="ECO:0008006" key="5">
    <source>
        <dbReference type="Google" id="ProtNLM"/>
    </source>
</evidence>
<feature type="compositionally biased region" description="Basic and acidic residues" evidence="1">
    <location>
        <begin position="251"/>
        <end position="265"/>
    </location>
</feature>
<feature type="region of interest" description="Disordered" evidence="1">
    <location>
        <begin position="251"/>
        <end position="297"/>
    </location>
</feature>
<sequence>MKGIPRVKTSKIAGAGAAAVGAATAAAVFLLGSTAASADPQVTASASLLRVSGLVSVSPTPYAQSIDGEPAHQELASLGVIPGLDGGIGGRLLTVDAEGHRAQATVAELDILKLVEADLVRTWCDGDSDEGGVDLVDGRVLGTPIKAEQPSATIDVSPLVKIEVNKQTRKNGYLTVEGLKVTVIPSGKPRTAPLSDAEKKAAPALLDLLGGDTSKLPVLSTVGSLLDALHAGSDSLLTVTIGTASCAVVSDEHPDEPAVEEHGDEQAPEEPSAAVPAAHREEAPAPTVVTADLPVTG</sequence>
<feature type="chain" id="PRO_5046144155" description="DUF2993 family protein" evidence="2">
    <location>
        <begin position="39"/>
        <end position="297"/>
    </location>
</feature>
<organism evidence="3 4">
    <name type="scientific">Pseudonocardia xishanensis</name>
    <dbReference type="NCBI Taxonomy" id="630995"/>
    <lineage>
        <taxon>Bacteria</taxon>
        <taxon>Bacillati</taxon>
        <taxon>Actinomycetota</taxon>
        <taxon>Actinomycetes</taxon>
        <taxon>Pseudonocardiales</taxon>
        <taxon>Pseudonocardiaceae</taxon>
        <taxon>Pseudonocardia</taxon>
    </lineage>
</organism>
<comment type="caution">
    <text evidence="3">The sequence shown here is derived from an EMBL/GenBank/DDBJ whole genome shotgun (WGS) entry which is preliminary data.</text>
</comment>
<dbReference type="EMBL" id="BAABGT010000017">
    <property type="protein sequence ID" value="GAA4540059.1"/>
    <property type="molecule type" value="Genomic_DNA"/>
</dbReference>
<feature type="signal peptide" evidence="2">
    <location>
        <begin position="1"/>
        <end position="38"/>
    </location>
</feature>
<dbReference type="Proteomes" id="UP001501598">
    <property type="component" value="Unassembled WGS sequence"/>
</dbReference>
<keyword evidence="4" id="KW-1185">Reference proteome</keyword>
<accession>A0ABP8RJ35</accession>
<evidence type="ECO:0000256" key="1">
    <source>
        <dbReference type="SAM" id="MobiDB-lite"/>
    </source>
</evidence>
<name>A0ABP8RJ35_9PSEU</name>
<evidence type="ECO:0000313" key="3">
    <source>
        <dbReference type="EMBL" id="GAA4540059.1"/>
    </source>
</evidence>
<reference evidence="4" key="1">
    <citation type="journal article" date="2019" name="Int. J. Syst. Evol. Microbiol.">
        <title>The Global Catalogue of Microorganisms (GCM) 10K type strain sequencing project: providing services to taxonomists for standard genome sequencing and annotation.</title>
        <authorList>
            <consortium name="The Broad Institute Genomics Platform"/>
            <consortium name="The Broad Institute Genome Sequencing Center for Infectious Disease"/>
            <person name="Wu L."/>
            <person name="Ma J."/>
        </authorList>
    </citation>
    <scope>NUCLEOTIDE SEQUENCE [LARGE SCALE GENOMIC DNA]</scope>
    <source>
        <strain evidence="4">JCM 17906</strain>
    </source>
</reference>
<keyword evidence="2" id="KW-0732">Signal</keyword>
<protein>
    <recommendedName>
        <fullName evidence="5">DUF2993 family protein</fullName>
    </recommendedName>
</protein>
<evidence type="ECO:0000256" key="2">
    <source>
        <dbReference type="SAM" id="SignalP"/>
    </source>
</evidence>
<evidence type="ECO:0000313" key="4">
    <source>
        <dbReference type="Proteomes" id="UP001501598"/>
    </source>
</evidence>